<dbReference type="PANTHER" id="PTHR37954:SF3">
    <property type="entry name" value="DUF169 DOMAIN-CONTAINING PROTEIN"/>
    <property type="match status" value="1"/>
</dbReference>
<dbReference type="InterPro" id="IPR003748">
    <property type="entry name" value="DUF169"/>
</dbReference>
<gene>
    <name evidence="1" type="ORF">NCTC503_00762</name>
</gene>
<dbReference type="AlphaFoldDB" id="A0A4U9R5T9"/>
<proteinExistence type="predicted"/>
<protein>
    <submittedName>
        <fullName evidence="1">Uncharacterized ArCR, COG2043</fullName>
    </submittedName>
</protein>
<evidence type="ECO:0000313" key="1">
    <source>
        <dbReference type="EMBL" id="VTQ85433.1"/>
    </source>
</evidence>
<sequence length="264" mass="29550">MINESLNMAVTKLNSLLDIERKIIGVKFLFDKEEYDSADAKHLTNKSPYCVMVKSAMSGVCIKATLEQFGCNGASNALGMVIPDELSRSGRSSLNLGLYQDIVVTKSARNDITFCNHLAYGVMLKPLEKFIDAPDIVIIVTNSYNTMRIIQGYSYIFGTQKSFKLGGNQALCSECTAYPFESNDINISVLCSGTRFWCGWSKDDIAIGLPCNKFYDVVEGVLRTVNATEPQSEKLRIGNKLNENNIKDLELDYSKSYYYTYDEK</sequence>
<dbReference type="PANTHER" id="PTHR37954">
    <property type="entry name" value="BLL4979 PROTEIN"/>
    <property type="match status" value="1"/>
</dbReference>
<keyword evidence="2" id="KW-1185">Reference proteome</keyword>
<accession>A0A4U9R5T9</accession>
<dbReference type="KEGG" id="hhw:NCTC503_00762"/>
<reference evidence="1 2" key="1">
    <citation type="submission" date="2019-05" db="EMBL/GenBank/DDBJ databases">
        <authorList>
            <consortium name="Pathogen Informatics"/>
        </authorList>
    </citation>
    <scope>NUCLEOTIDE SEQUENCE [LARGE SCALE GENOMIC DNA]</scope>
    <source>
        <strain evidence="1 2">NCTC503</strain>
    </source>
</reference>
<dbReference type="RefSeq" id="WP_138209486.1">
    <property type="nucleotide sequence ID" value="NZ_CBCRUQ010000001.1"/>
</dbReference>
<evidence type="ECO:0000313" key="2">
    <source>
        <dbReference type="Proteomes" id="UP000308489"/>
    </source>
</evidence>
<dbReference type="Proteomes" id="UP000308489">
    <property type="component" value="Chromosome 1"/>
</dbReference>
<dbReference type="OrthoDB" id="378658at2"/>
<dbReference type="Pfam" id="PF02596">
    <property type="entry name" value="DUF169"/>
    <property type="match status" value="1"/>
</dbReference>
<organism evidence="1 2">
    <name type="scientific">Hathewaya histolytica</name>
    <name type="common">Clostridium histolyticum</name>
    <dbReference type="NCBI Taxonomy" id="1498"/>
    <lineage>
        <taxon>Bacteria</taxon>
        <taxon>Bacillati</taxon>
        <taxon>Bacillota</taxon>
        <taxon>Clostridia</taxon>
        <taxon>Eubacteriales</taxon>
        <taxon>Clostridiaceae</taxon>
        <taxon>Hathewaya</taxon>
    </lineage>
</organism>
<name>A0A4U9R5T9_HATHI</name>
<dbReference type="EMBL" id="LR590481">
    <property type="protein sequence ID" value="VTQ85433.1"/>
    <property type="molecule type" value="Genomic_DNA"/>
</dbReference>